<dbReference type="InterPro" id="IPR002654">
    <property type="entry name" value="Glyco_trans_25"/>
</dbReference>
<accession>A0ABM8Q130</accession>
<protein>
    <recommendedName>
        <fullName evidence="1">Glycosyl transferase family 25 domain-containing protein</fullName>
    </recommendedName>
</protein>
<keyword evidence="3" id="KW-1185">Reference proteome</keyword>
<reference evidence="2 3" key="1">
    <citation type="submission" date="2020-11" db="EMBL/GenBank/DDBJ databases">
        <authorList>
            <person name="Peeters C."/>
        </authorList>
    </citation>
    <scope>NUCLEOTIDE SEQUENCE [LARGE SCALE GENOMIC DNA]</scope>
    <source>
        <strain evidence="2 3">LMG 8286</strain>
    </source>
</reference>
<evidence type="ECO:0000259" key="1">
    <source>
        <dbReference type="Pfam" id="PF01755"/>
    </source>
</evidence>
<evidence type="ECO:0000313" key="3">
    <source>
        <dbReference type="Proteomes" id="UP000789359"/>
    </source>
</evidence>
<dbReference type="Proteomes" id="UP000789359">
    <property type="component" value="Unassembled WGS sequence"/>
</dbReference>
<dbReference type="EMBL" id="CAJHOE010000001">
    <property type="protein sequence ID" value="CAD7286476.1"/>
    <property type="molecule type" value="Genomic_DNA"/>
</dbReference>
<evidence type="ECO:0000313" key="2">
    <source>
        <dbReference type="EMBL" id="CAD7286476.1"/>
    </source>
</evidence>
<sequence>MKIFVINLKKDIEKKEKFIKTFEPIGLDYEFIEGIYGRGLSEDELRKSVYDYDNCFITKGEVGCALSHLKIYQKIVDENIPYALILEDDTVFNSEFRNYLNILQVFLQTKQNYELVCLMYMVNSFKNFNIKINKEITLYKFVAGTGTYGYIITNAAAKKMLKANTPLILEADCWLQFYKLCGLNIYGLNKNIIETSDIDGTNSSIEKERVTLGKKKSRARKQRMRKFGGVAYILRGLWYRLLKTIFSRHLISK</sequence>
<proteinExistence type="predicted"/>
<dbReference type="RefSeq" id="WP_230056106.1">
    <property type="nucleotide sequence ID" value="NZ_CAJHOE010000001.1"/>
</dbReference>
<gene>
    <name evidence="2" type="ORF">LMG8286_00309</name>
</gene>
<dbReference type="CDD" id="cd06532">
    <property type="entry name" value="Glyco_transf_25"/>
    <property type="match status" value="1"/>
</dbReference>
<comment type="caution">
    <text evidence="2">The sequence shown here is derived from an EMBL/GenBank/DDBJ whole genome shotgun (WGS) entry which is preliminary data.</text>
</comment>
<feature type="domain" description="Glycosyl transferase family 25" evidence="1">
    <location>
        <begin position="2"/>
        <end position="173"/>
    </location>
</feature>
<organism evidence="2 3">
    <name type="scientific">Campylobacter suis</name>
    <dbReference type="NCBI Taxonomy" id="2790657"/>
    <lineage>
        <taxon>Bacteria</taxon>
        <taxon>Pseudomonadati</taxon>
        <taxon>Campylobacterota</taxon>
        <taxon>Epsilonproteobacteria</taxon>
        <taxon>Campylobacterales</taxon>
        <taxon>Campylobacteraceae</taxon>
        <taxon>Campylobacter</taxon>
    </lineage>
</organism>
<name>A0ABM8Q130_9BACT</name>
<dbReference type="Pfam" id="PF01755">
    <property type="entry name" value="Glyco_transf_25"/>
    <property type="match status" value="1"/>
</dbReference>